<evidence type="ECO:0000259" key="5">
    <source>
        <dbReference type="PROSITE" id="PS50977"/>
    </source>
</evidence>
<gene>
    <name evidence="6" type="ORF">L0C25_09045</name>
</gene>
<dbReference type="EMBL" id="CP094970">
    <property type="protein sequence ID" value="UYM07203.1"/>
    <property type="molecule type" value="Genomic_DNA"/>
</dbReference>
<dbReference type="GO" id="GO:0000976">
    <property type="term" value="F:transcription cis-regulatory region binding"/>
    <property type="evidence" value="ECO:0007669"/>
    <property type="project" value="TreeGrafter"/>
</dbReference>
<dbReference type="InterPro" id="IPR049445">
    <property type="entry name" value="TetR_SbtR-like_C"/>
</dbReference>
<name>A0AA46TL95_9ACTN</name>
<organism evidence="6 7">
    <name type="scientific">Solicola gregarius</name>
    <dbReference type="NCBI Taxonomy" id="2908642"/>
    <lineage>
        <taxon>Bacteria</taxon>
        <taxon>Bacillati</taxon>
        <taxon>Actinomycetota</taxon>
        <taxon>Actinomycetes</taxon>
        <taxon>Propionibacteriales</taxon>
        <taxon>Nocardioidaceae</taxon>
        <taxon>Solicola</taxon>
    </lineage>
</organism>
<accession>A0AA46TL95</accession>
<dbReference type="InterPro" id="IPR036271">
    <property type="entry name" value="Tet_transcr_reg_TetR-rel_C_sf"/>
</dbReference>
<dbReference type="KEGG" id="sgrg:L0C25_09045"/>
<dbReference type="GO" id="GO:0003700">
    <property type="term" value="F:DNA-binding transcription factor activity"/>
    <property type="evidence" value="ECO:0007669"/>
    <property type="project" value="TreeGrafter"/>
</dbReference>
<dbReference type="Pfam" id="PF00440">
    <property type="entry name" value="TetR_N"/>
    <property type="match status" value="1"/>
</dbReference>
<evidence type="ECO:0000256" key="3">
    <source>
        <dbReference type="ARBA" id="ARBA00023163"/>
    </source>
</evidence>
<dbReference type="AlphaFoldDB" id="A0AA46TL95"/>
<evidence type="ECO:0000313" key="6">
    <source>
        <dbReference type="EMBL" id="UYM07203.1"/>
    </source>
</evidence>
<evidence type="ECO:0000256" key="1">
    <source>
        <dbReference type="ARBA" id="ARBA00023015"/>
    </source>
</evidence>
<feature type="DNA-binding region" description="H-T-H motif" evidence="4">
    <location>
        <begin position="38"/>
        <end position="57"/>
    </location>
</feature>
<evidence type="ECO:0000256" key="2">
    <source>
        <dbReference type="ARBA" id="ARBA00023125"/>
    </source>
</evidence>
<protein>
    <submittedName>
        <fullName evidence="6">TetR/AcrR family transcriptional regulator</fullName>
    </submittedName>
</protein>
<evidence type="ECO:0000256" key="4">
    <source>
        <dbReference type="PROSITE-ProRule" id="PRU00335"/>
    </source>
</evidence>
<dbReference type="InterPro" id="IPR050109">
    <property type="entry name" value="HTH-type_TetR-like_transc_reg"/>
</dbReference>
<dbReference type="SUPFAM" id="SSF46689">
    <property type="entry name" value="Homeodomain-like"/>
    <property type="match status" value="1"/>
</dbReference>
<keyword evidence="7" id="KW-1185">Reference proteome</keyword>
<dbReference type="Gene3D" id="1.10.357.10">
    <property type="entry name" value="Tetracycline Repressor, domain 2"/>
    <property type="match status" value="1"/>
</dbReference>
<dbReference type="Proteomes" id="UP001164390">
    <property type="component" value="Chromosome"/>
</dbReference>
<dbReference type="Pfam" id="PF21597">
    <property type="entry name" value="TetR_C_43"/>
    <property type="match status" value="1"/>
</dbReference>
<dbReference type="PANTHER" id="PTHR30055">
    <property type="entry name" value="HTH-TYPE TRANSCRIPTIONAL REGULATOR RUTR"/>
    <property type="match status" value="1"/>
</dbReference>
<keyword evidence="3" id="KW-0804">Transcription</keyword>
<sequence>MSDQPSPAPRPRADAARNRAKILAAASEAFAAGDGDVTFDSLARRAGVGVGTLYRNFSNRQALVEAVYRSELDDVVAHADALLSSYPADVALRRWVDRYATFVATKHGMAQAFREAVATGAIAATETRKRIRGTVEHFLAAGVEAGTLRDDVDGDDATTALLSAVLGTAGFAANDAQRARVLDIVVDGLKAR</sequence>
<reference evidence="6" key="1">
    <citation type="submission" date="2022-01" db="EMBL/GenBank/DDBJ databases">
        <title>Nocardioidaceae gen. sp. A5X3R13.</title>
        <authorList>
            <person name="Lopez Marin M.A."/>
            <person name="Uhlik O."/>
        </authorList>
    </citation>
    <scope>NUCLEOTIDE SEQUENCE</scope>
    <source>
        <strain evidence="6">A5X3R13</strain>
    </source>
</reference>
<feature type="domain" description="HTH tetR-type" evidence="5">
    <location>
        <begin position="16"/>
        <end position="75"/>
    </location>
</feature>
<keyword evidence="1" id="KW-0805">Transcription regulation</keyword>
<proteinExistence type="predicted"/>
<dbReference type="PROSITE" id="PS50977">
    <property type="entry name" value="HTH_TETR_2"/>
    <property type="match status" value="1"/>
</dbReference>
<dbReference type="InterPro" id="IPR001647">
    <property type="entry name" value="HTH_TetR"/>
</dbReference>
<dbReference type="PRINTS" id="PR00455">
    <property type="entry name" value="HTHTETR"/>
</dbReference>
<dbReference type="PANTHER" id="PTHR30055:SF234">
    <property type="entry name" value="HTH-TYPE TRANSCRIPTIONAL REGULATOR BETI"/>
    <property type="match status" value="1"/>
</dbReference>
<dbReference type="SUPFAM" id="SSF48498">
    <property type="entry name" value="Tetracyclin repressor-like, C-terminal domain"/>
    <property type="match status" value="1"/>
</dbReference>
<evidence type="ECO:0000313" key="7">
    <source>
        <dbReference type="Proteomes" id="UP001164390"/>
    </source>
</evidence>
<dbReference type="InterPro" id="IPR009057">
    <property type="entry name" value="Homeodomain-like_sf"/>
</dbReference>
<keyword evidence="2 4" id="KW-0238">DNA-binding</keyword>
<dbReference type="RefSeq" id="WP_271636156.1">
    <property type="nucleotide sequence ID" value="NZ_CP094970.1"/>
</dbReference>